<evidence type="ECO:0000256" key="1">
    <source>
        <dbReference type="SAM" id="Phobius"/>
    </source>
</evidence>
<reference evidence="2 3" key="1">
    <citation type="submission" date="2023-07" db="EMBL/GenBank/DDBJ databases">
        <title>Genomic Encyclopedia of Type Strains, Phase IV (KMG-IV): sequencing the most valuable type-strain genomes for metagenomic binning, comparative biology and taxonomic classification.</title>
        <authorList>
            <person name="Goeker M."/>
        </authorList>
    </citation>
    <scope>NUCLEOTIDE SEQUENCE [LARGE SCALE GENOMIC DNA]</scope>
    <source>
        <strain evidence="2 3">DSM 16784</strain>
    </source>
</reference>
<organism evidence="2 3">
    <name type="scientific">Breznakia pachnodae</name>
    <dbReference type="NCBI Taxonomy" id="265178"/>
    <lineage>
        <taxon>Bacteria</taxon>
        <taxon>Bacillati</taxon>
        <taxon>Bacillota</taxon>
        <taxon>Erysipelotrichia</taxon>
        <taxon>Erysipelotrichales</taxon>
        <taxon>Erysipelotrichaceae</taxon>
        <taxon>Breznakia</taxon>
    </lineage>
</organism>
<dbReference type="RefSeq" id="WP_307408921.1">
    <property type="nucleotide sequence ID" value="NZ_JAUSUR010000004.1"/>
</dbReference>
<proteinExistence type="predicted"/>
<keyword evidence="1" id="KW-0472">Membrane</keyword>
<keyword evidence="1" id="KW-0812">Transmembrane</keyword>
<accession>A0ABU0E4U7</accession>
<keyword evidence="1" id="KW-1133">Transmembrane helix</keyword>
<dbReference type="EMBL" id="JAUSUR010000004">
    <property type="protein sequence ID" value="MDQ0361841.1"/>
    <property type="molecule type" value="Genomic_DNA"/>
</dbReference>
<evidence type="ECO:0000313" key="3">
    <source>
        <dbReference type="Proteomes" id="UP001230220"/>
    </source>
</evidence>
<dbReference type="Proteomes" id="UP001230220">
    <property type="component" value="Unassembled WGS sequence"/>
</dbReference>
<keyword evidence="3" id="KW-1185">Reference proteome</keyword>
<protein>
    <submittedName>
        <fullName evidence="2">Uncharacterized protein</fullName>
    </submittedName>
</protein>
<sequence>MDNGFGILIPFFGVSIVLMVVFLVIGSKTRKKGENKKQEELQSKAILIYYSDNLFIDGVKVKMTEGKLDKQGERYIPVEPGKRVIKGRFSEYVQGMVSNKTYKTDLMEFELDLERGKTYRLSMQNDLVEDGVVFYTPLTFDNGKEKYIVCELVA</sequence>
<evidence type="ECO:0000313" key="2">
    <source>
        <dbReference type="EMBL" id="MDQ0361841.1"/>
    </source>
</evidence>
<feature type="transmembrane region" description="Helical" evidence="1">
    <location>
        <begin position="6"/>
        <end position="26"/>
    </location>
</feature>
<gene>
    <name evidence="2" type="ORF">J2S15_002591</name>
</gene>
<comment type="caution">
    <text evidence="2">The sequence shown here is derived from an EMBL/GenBank/DDBJ whole genome shotgun (WGS) entry which is preliminary data.</text>
</comment>
<name>A0ABU0E4U7_9FIRM</name>